<sequence>MMNTHSKFKDLTPVPFDIGTSSSPIVDTHDNATCVDNNENLNGDLNDDSNMEDDASHVSVDDYVDDDVDATRDHTVGISKDYIDHGDPVYQCKSCRAMLWLNESKRGSTNGNNDGYSICCMRGKVKLPVALKSPPPLLKRLFRKDHPKSSTFLENIRRYNSMFAFTSMGGKIDHSVNKGRGPYCFRLHGENYHVAGTLMPKPDKPPKFSQLYIFDTSNEIQNRINVVSRGVSRVGLTRPEPEPDKAYRVGNDTERRASSNKEIDRELTKELKDMLDKKNPLVKQFRMAGQRFASSDDDDIHLRLIGRRAKDGREYDVPTADEVAALIVGDFDSNERDIVLHKQDGNTKRISELHVEYLPLQHPLLFPYAEDGYRTDIYHSHVTKDTPEKQRTRLHCLNLKYYYDDTQVNSVQQRTSCMEHKQISCGSLVRAISLKYPWFVANDDDTQTHIFFNLHDPLSHYHLKIPELLGKRIRGCFFGCWALLSSNYPTDVMWSLWNPITSQIINFPPLILRGSERDKDDIISCCCLSAPPDHPNSVLLLTRSKKHKFVYCRLGSDSFFLNARKRKELRWTEMTYAKQIISITGFDGWLHSLTYCNGKLYANVDVLDDPIRLLLVEVHMIFKYDKRKKKTQVVITLLPYFFFPIKRTVDSLDCHGFTLTLKGSCTELFTIVLGFKDKMSMTVGAVNVFKLDVDNMKWEEIDDLKDTMLSVEFVTDLSPVFYSSAIASSEFGGYIHIFGDKGKIVYSYHVKDKTLSVSSGPCCLAGSNHLSVWEMPECTRLLEDAHAQIVVRSVKCDLAESEQEEDMDNAIIVRAANDDPLVFFNPFTSDIHELRELHYEAAFCFSALPTSSDCMVALTRGSVFIYFVSGKPSCRNIILDLDVDDLYSYPLSQFYGHDLYAMRTDAGLDVYKEMGRGSLCWERNVGQAPTSCCTSFPQSFQVRCEQYFLQVIVGKFGESVEVFKLKGPTQEWVKINGLEKHMILIWSASSLCIEAKIPEMENKICFPRLSSQSGNMVFYSLETCRLESDHAESEQEDDMDNDIIVRPVNGNEDELHLLNIPLHVLEVVMEFCVGVEYLKFRSTCKLCHSAAPLIQCNNGKASKRLQTYSLLSPWLMVFDKHRGVMTFTDPMFGDKYFTKTPHQLICDFEIKCARYGWLLILKPDDSLVFFNPFTSDIRELPELHYETELHYENAFCFSAPPTSSDCIVVALARCEVFIYFLSGEPSWRNVILDLDVDDLYSYSLLTLYGHDLFAMRADGGLNVYKEMGREDLYWERYVGPAPTSCCTSFPQSYQIRCNEHLLHVIVGKFGESVEVFKLNGSTQEWVKIDGLGKHMIFICNASSLCIEAKIPEMENKIYFPRLSSKSGNMVFYSLETCKYHTFNNKIIQEEFADFVGTKHFLTRHTWIEPSWC</sequence>
<dbReference type="PANTHER" id="PTHR33127:SF5">
    <property type="entry name" value="TRANSMEMBRANE PROTEIN"/>
    <property type="match status" value="1"/>
</dbReference>
<evidence type="ECO:0000313" key="4">
    <source>
        <dbReference type="Proteomes" id="UP000245207"/>
    </source>
</evidence>
<feature type="domain" description="KIB1-4 beta-propeller" evidence="2">
    <location>
        <begin position="820"/>
        <end position="1019"/>
    </location>
</feature>
<organism evidence="3 4">
    <name type="scientific">Artemisia annua</name>
    <name type="common">Sweet wormwood</name>
    <dbReference type="NCBI Taxonomy" id="35608"/>
    <lineage>
        <taxon>Eukaryota</taxon>
        <taxon>Viridiplantae</taxon>
        <taxon>Streptophyta</taxon>
        <taxon>Embryophyta</taxon>
        <taxon>Tracheophyta</taxon>
        <taxon>Spermatophyta</taxon>
        <taxon>Magnoliopsida</taxon>
        <taxon>eudicotyledons</taxon>
        <taxon>Gunneridae</taxon>
        <taxon>Pentapetalae</taxon>
        <taxon>asterids</taxon>
        <taxon>campanulids</taxon>
        <taxon>Asterales</taxon>
        <taxon>Asteraceae</taxon>
        <taxon>Asteroideae</taxon>
        <taxon>Anthemideae</taxon>
        <taxon>Artemisiinae</taxon>
        <taxon>Artemisia</taxon>
    </lineage>
</organism>
<feature type="region of interest" description="Disordered" evidence="1">
    <location>
        <begin position="235"/>
        <end position="261"/>
    </location>
</feature>
<reference evidence="3 4" key="1">
    <citation type="journal article" date="2018" name="Mol. Plant">
        <title>The genome of Artemisia annua provides insight into the evolution of Asteraceae family and artemisinin biosynthesis.</title>
        <authorList>
            <person name="Shen Q."/>
            <person name="Zhang L."/>
            <person name="Liao Z."/>
            <person name="Wang S."/>
            <person name="Yan T."/>
            <person name="Shi P."/>
            <person name="Liu M."/>
            <person name="Fu X."/>
            <person name="Pan Q."/>
            <person name="Wang Y."/>
            <person name="Lv Z."/>
            <person name="Lu X."/>
            <person name="Zhang F."/>
            <person name="Jiang W."/>
            <person name="Ma Y."/>
            <person name="Chen M."/>
            <person name="Hao X."/>
            <person name="Li L."/>
            <person name="Tang Y."/>
            <person name="Lv G."/>
            <person name="Zhou Y."/>
            <person name="Sun X."/>
            <person name="Brodelius P.E."/>
            <person name="Rose J.K.C."/>
            <person name="Tang K."/>
        </authorList>
    </citation>
    <scope>NUCLEOTIDE SEQUENCE [LARGE SCALE GENOMIC DNA]</scope>
    <source>
        <strain evidence="4">cv. Huhao1</strain>
        <tissue evidence="3">Leaf</tissue>
    </source>
</reference>
<comment type="caution">
    <text evidence="3">The sequence shown here is derived from an EMBL/GenBank/DDBJ whole genome shotgun (WGS) entry which is preliminary data.</text>
</comment>
<dbReference type="EMBL" id="PKPP01000208">
    <property type="protein sequence ID" value="PWA95961.1"/>
    <property type="molecule type" value="Genomic_DNA"/>
</dbReference>
<evidence type="ECO:0000259" key="2">
    <source>
        <dbReference type="Pfam" id="PF03478"/>
    </source>
</evidence>
<accession>A0A2U1QD79</accession>
<gene>
    <name evidence="3" type="ORF">CTI12_AA044460</name>
</gene>
<dbReference type="OrthoDB" id="1863935at2759"/>
<feature type="domain" description="KIB1-4 beta-propeller" evidence="2">
    <location>
        <begin position="1154"/>
        <end position="1372"/>
    </location>
</feature>
<dbReference type="Pfam" id="PF03478">
    <property type="entry name" value="Beta-prop_KIB1-4"/>
    <property type="match status" value="3"/>
</dbReference>
<evidence type="ECO:0000313" key="3">
    <source>
        <dbReference type="EMBL" id="PWA95961.1"/>
    </source>
</evidence>
<feature type="domain" description="KIB1-4 beta-propeller" evidence="2">
    <location>
        <begin position="451"/>
        <end position="709"/>
    </location>
</feature>
<proteinExistence type="predicted"/>
<evidence type="ECO:0000256" key="1">
    <source>
        <dbReference type="SAM" id="MobiDB-lite"/>
    </source>
</evidence>
<dbReference type="PANTHER" id="PTHR33127">
    <property type="entry name" value="TRANSMEMBRANE PROTEIN"/>
    <property type="match status" value="1"/>
</dbReference>
<name>A0A2U1QD79_ARTAN</name>
<feature type="compositionally biased region" description="Basic and acidic residues" evidence="1">
    <location>
        <begin position="239"/>
        <end position="261"/>
    </location>
</feature>
<dbReference type="STRING" id="35608.A0A2U1QD79"/>
<protein>
    <recommendedName>
        <fullName evidence="2">KIB1-4 beta-propeller domain-containing protein</fullName>
    </recommendedName>
</protein>
<keyword evidence="4" id="KW-1185">Reference proteome</keyword>
<dbReference type="Proteomes" id="UP000245207">
    <property type="component" value="Unassembled WGS sequence"/>
</dbReference>
<dbReference type="InterPro" id="IPR005174">
    <property type="entry name" value="KIB1-4_b-propeller"/>
</dbReference>